<sequence>MPSSPSEQEAAPELLHPAREDLDLTEVLCAIAEPNRLRVVALLLSLPPGSAKTYPWFDLPVRKAGRTHHFRVLREAGLIAVEQHGNRATARLRSDDIEERFPGLLSAVRAGAPPHLRPNEP</sequence>
<feature type="domain" description="HTH arsR-type" evidence="1">
    <location>
        <begin position="16"/>
        <end position="112"/>
    </location>
</feature>
<dbReference type="InterPro" id="IPR036388">
    <property type="entry name" value="WH-like_DNA-bd_sf"/>
</dbReference>
<keyword evidence="3" id="KW-1185">Reference proteome</keyword>
<dbReference type="RefSeq" id="WP_193121574.1">
    <property type="nucleotide sequence ID" value="NZ_JADBGI010000007.1"/>
</dbReference>
<dbReference type="Gene3D" id="1.10.10.10">
    <property type="entry name" value="Winged helix-like DNA-binding domain superfamily/Winged helix DNA-binding domain"/>
    <property type="match status" value="1"/>
</dbReference>
<dbReference type="SMART" id="SM00418">
    <property type="entry name" value="HTH_ARSR"/>
    <property type="match status" value="1"/>
</dbReference>
<dbReference type="InterPro" id="IPR036390">
    <property type="entry name" value="WH_DNA-bd_sf"/>
</dbReference>
<dbReference type="Proteomes" id="UP000806528">
    <property type="component" value="Unassembled WGS sequence"/>
</dbReference>
<protein>
    <submittedName>
        <fullName evidence="2">Helix-turn-helix transcriptional regulator</fullName>
    </submittedName>
</protein>
<dbReference type="SUPFAM" id="SSF46785">
    <property type="entry name" value="Winged helix' DNA-binding domain"/>
    <property type="match status" value="1"/>
</dbReference>
<gene>
    <name evidence="2" type="ORF">IDM40_09485</name>
</gene>
<evidence type="ECO:0000259" key="1">
    <source>
        <dbReference type="PROSITE" id="PS50987"/>
    </source>
</evidence>
<dbReference type="EMBL" id="JADBGI010000007">
    <property type="protein sequence ID" value="MBE2998933.1"/>
    <property type="molecule type" value="Genomic_DNA"/>
</dbReference>
<accession>A0ABR9P522</accession>
<proteinExistence type="predicted"/>
<reference evidence="2 3" key="1">
    <citation type="submission" date="2020-09" db="EMBL/GenBank/DDBJ databases">
        <title>Diversity and distribution of actinomycetes associated with coral in the coast of Hainan.</title>
        <authorList>
            <person name="Li F."/>
        </authorList>
    </citation>
    <scope>NUCLEOTIDE SEQUENCE [LARGE SCALE GENOMIC DNA]</scope>
    <source>
        <strain evidence="2 3">HNM0947</strain>
    </source>
</reference>
<name>A0ABR9P522_9ACTN</name>
<dbReference type="PROSITE" id="PS50987">
    <property type="entry name" value="HTH_ARSR_2"/>
    <property type="match status" value="1"/>
</dbReference>
<evidence type="ECO:0000313" key="3">
    <source>
        <dbReference type="Proteomes" id="UP000806528"/>
    </source>
</evidence>
<evidence type="ECO:0000313" key="2">
    <source>
        <dbReference type="EMBL" id="MBE2998933.1"/>
    </source>
</evidence>
<dbReference type="PRINTS" id="PR00778">
    <property type="entry name" value="HTHARSR"/>
</dbReference>
<dbReference type="InterPro" id="IPR001845">
    <property type="entry name" value="HTH_ArsR_DNA-bd_dom"/>
</dbReference>
<organism evidence="2 3">
    <name type="scientific">Nocardiopsis coralli</name>
    <dbReference type="NCBI Taxonomy" id="2772213"/>
    <lineage>
        <taxon>Bacteria</taxon>
        <taxon>Bacillati</taxon>
        <taxon>Actinomycetota</taxon>
        <taxon>Actinomycetes</taxon>
        <taxon>Streptosporangiales</taxon>
        <taxon>Nocardiopsidaceae</taxon>
        <taxon>Nocardiopsis</taxon>
    </lineage>
</organism>
<comment type="caution">
    <text evidence="2">The sequence shown here is derived from an EMBL/GenBank/DDBJ whole genome shotgun (WGS) entry which is preliminary data.</text>
</comment>